<dbReference type="Gene3D" id="3.30.2010.10">
    <property type="entry name" value="Metalloproteases ('zincins'), catalytic domain"/>
    <property type="match status" value="1"/>
</dbReference>
<feature type="domain" description="Peptidase M48" evidence="7">
    <location>
        <begin position="77"/>
        <end position="250"/>
    </location>
</feature>
<dbReference type="InterPro" id="IPR051156">
    <property type="entry name" value="Mito/Outer_Membr_Metalloprot"/>
</dbReference>
<evidence type="ECO:0000256" key="4">
    <source>
        <dbReference type="ARBA" id="ARBA00022801"/>
    </source>
</evidence>
<dbReference type="Proteomes" id="UP001161405">
    <property type="component" value="Unassembled WGS sequence"/>
</dbReference>
<keyword evidence="6 8" id="KW-0482">Metalloprotease</keyword>
<keyword evidence="5" id="KW-0862">Zinc</keyword>
<keyword evidence="3" id="KW-0479">Metal-binding</keyword>
<name>A0ABQ5UMT3_9HYPH</name>
<proteinExistence type="predicted"/>
<accession>A0ABQ5UMT3</accession>
<sequence>MKWHRIIIAGLLSSSILGCTTIFDGGPNVGVSRLGDGGTAVPAGTDPSDHIIGQREHPKIVASYGGAYDDRSTEIMLARLASKLLVAAGEGSSQLTVTILDSEEVNAFALPGGYIYVTRGILALANDESELAAVIAHEIAHLTLRHARERSNRERTSKIVDRVIGGILGSNPETDQSAARSKLSLAAFSQSQELSADKEGVKIAGQAGYDPHAAARFLGLMAQFAAYKSKSQSGDDFLSSHPSTPDRIELAVKAARGFGAPGIGATERERYLKAIDGIAFGPNPNNGAIAGQRYIHPNLGFVFAVPNSYELTNANASVVAVAKDGTAARFDSVFVPEDVSLEDYLKSGWVAGLNDATIKSTSRNNVPMVTASAKTKDWAFEIAVVRFEGQVYRFIFAAKEAGKRLRSDFDFTLSSFRKLRSADLKQIQRFELAVVEARSGQSARDLVARMSGVSDATALFNVLNGLLPGDQLIPGQSYKIVRKK</sequence>
<dbReference type="PROSITE" id="PS51257">
    <property type="entry name" value="PROKAR_LIPOPROTEIN"/>
    <property type="match status" value="1"/>
</dbReference>
<organism evidence="8 9">
    <name type="scientific">Maritalea porphyrae</name>
    <dbReference type="NCBI Taxonomy" id="880732"/>
    <lineage>
        <taxon>Bacteria</taxon>
        <taxon>Pseudomonadati</taxon>
        <taxon>Pseudomonadota</taxon>
        <taxon>Alphaproteobacteria</taxon>
        <taxon>Hyphomicrobiales</taxon>
        <taxon>Devosiaceae</taxon>
        <taxon>Maritalea</taxon>
    </lineage>
</organism>
<comment type="caution">
    <text evidence="8">The sequence shown here is derived from an EMBL/GenBank/DDBJ whole genome shotgun (WGS) entry which is preliminary data.</text>
</comment>
<dbReference type="PANTHER" id="PTHR22726:SF1">
    <property type="entry name" value="METALLOENDOPEPTIDASE OMA1, MITOCHONDRIAL"/>
    <property type="match status" value="1"/>
</dbReference>
<dbReference type="InterPro" id="IPR001915">
    <property type="entry name" value="Peptidase_M48"/>
</dbReference>
<evidence type="ECO:0000256" key="1">
    <source>
        <dbReference type="ARBA" id="ARBA00001947"/>
    </source>
</evidence>
<dbReference type="GO" id="GO:0008237">
    <property type="term" value="F:metallopeptidase activity"/>
    <property type="evidence" value="ECO:0007669"/>
    <property type="project" value="UniProtKB-KW"/>
</dbReference>
<reference evidence="8" key="2">
    <citation type="submission" date="2023-01" db="EMBL/GenBank/DDBJ databases">
        <title>Draft genome sequence of Maritalea porphyrae strain NBRC 107169.</title>
        <authorList>
            <person name="Sun Q."/>
            <person name="Mori K."/>
        </authorList>
    </citation>
    <scope>NUCLEOTIDE SEQUENCE</scope>
    <source>
        <strain evidence="8">NBRC 107169</strain>
    </source>
</reference>
<reference evidence="8" key="1">
    <citation type="journal article" date="2014" name="Int. J. Syst. Evol. Microbiol.">
        <title>Complete genome of a new Firmicutes species belonging to the dominant human colonic microbiota ('Ruminococcus bicirculans') reveals two chromosomes and a selective capacity to utilize plant glucans.</title>
        <authorList>
            <consortium name="NISC Comparative Sequencing Program"/>
            <person name="Wegmann U."/>
            <person name="Louis P."/>
            <person name="Goesmann A."/>
            <person name="Henrissat B."/>
            <person name="Duncan S.H."/>
            <person name="Flint H.J."/>
        </authorList>
    </citation>
    <scope>NUCLEOTIDE SEQUENCE</scope>
    <source>
        <strain evidence="8">NBRC 107169</strain>
    </source>
</reference>
<comment type="cofactor">
    <cofactor evidence="1">
        <name>Zn(2+)</name>
        <dbReference type="ChEBI" id="CHEBI:29105"/>
    </cofactor>
</comment>
<protein>
    <submittedName>
        <fullName evidence="8">Metalloprotease</fullName>
    </submittedName>
</protein>
<keyword evidence="4" id="KW-0378">Hydrolase</keyword>
<dbReference type="Pfam" id="PF01435">
    <property type="entry name" value="Peptidase_M48"/>
    <property type="match status" value="1"/>
</dbReference>
<evidence type="ECO:0000313" key="9">
    <source>
        <dbReference type="Proteomes" id="UP001161405"/>
    </source>
</evidence>
<evidence type="ECO:0000313" key="8">
    <source>
        <dbReference type="EMBL" id="GLQ16528.1"/>
    </source>
</evidence>
<evidence type="ECO:0000256" key="2">
    <source>
        <dbReference type="ARBA" id="ARBA00022670"/>
    </source>
</evidence>
<dbReference type="PANTHER" id="PTHR22726">
    <property type="entry name" value="METALLOENDOPEPTIDASE OMA1"/>
    <property type="match status" value="1"/>
</dbReference>
<keyword evidence="9" id="KW-1185">Reference proteome</keyword>
<evidence type="ECO:0000256" key="3">
    <source>
        <dbReference type="ARBA" id="ARBA00022723"/>
    </source>
</evidence>
<dbReference type="EMBL" id="BSNI01000002">
    <property type="protein sequence ID" value="GLQ16528.1"/>
    <property type="molecule type" value="Genomic_DNA"/>
</dbReference>
<keyword evidence="2" id="KW-0645">Protease</keyword>
<dbReference type="CDD" id="cd07324">
    <property type="entry name" value="M48C_Oma1-like"/>
    <property type="match status" value="1"/>
</dbReference>
<dbReference type="RefSeq" id="WP_284362176.1">
    <property type="nucleotide sequence ID" value="NZ_BSNI01000002.1"/>
</dbReference>
<evidence type="ECO:0000256" key="6">
    <source>
        <dbReference type="ARBA" id="ARBA00023049"/>
    </source>
</evidence>
<gene>
    <name evidence="8" type="ORF">GCM10007879_07770</name>
</gene>
<evidence type="ECO:0000259" key="7">
    <source>
        <dbReference type="Pfam" id="PF01435"/>
    </source>
</evidence>
<evidence type="ECO:0000256" key="5">
    <source>
        <dbReference type="ARBA" id="ARBA00022833"/>
    </source>
</evidence>